<protein>
    <submittedName>
        <fullName evidence="1">Uncharacterized protein</fullName>
    </submittedName>
</protein>
<organism evidence="1 2">
    <name type="scientific">Candidatus Sulfuritelmatomonas gaucii</name>
    <dbReference type="NCBI Taxonomy" id="2043161"/>
    <lineage>
        <taxon>Bacteria</taxon>
        <taxon>Pseudomonadati</taxon>
        <taxon>Acidobacteriota</taxon>
        <taxon>Terriglobia</taxon>
        <taxon>Terriglobales</taxon>
        <taxon>Acidobacteriaceae</taxon>
        <taxon>Candidatus Sulfuritelmatomonas</taxon>
    </lineage>
</organism>
<sequence length="129" mass="15476">MTFSKQKRTDQSGEFFHRGFGILLFLQRRDSSHGCLESLEERHLLRQLGRRILRKEFCKNPAKFREIENIEQRDGRIDDEVKPTVSGVKNRIEILKRLPRGRKRFEVPEWLTEQSWREDFRLTTPASFS</sequence>
<gene>
    <name evidence="1" type="ORF">SBA5_90036</name>
</gene>
<evidence type="ECO:0000313" key="2">
    <source>
        <dbReference type="Proteomes" id="UP000239735"/>
    </source>
</evidence>
<dbReference type="AlphaFoldDB" id="A0A2N9M859"/>
<evidence type="ECO:0000313" key="1">
    <source>
        <dbReference type="EMBL" id="SPE31659.1"/>
    </source>
</evidence>
<reference evidence="2" key="1">
    <citation type="submission" date="2018-02" db="EMBL/GenBank/DDBJ databases">
        <authorList>
            <person name="Hausmann B."/>
        </authorList>
    </citation>
    <scope>NUCLEOTIDE SEQUENCE [LARGE SCALE GENOMIC DNA]</scope>
    <source>
        <strain evidence="2">Peat soil MAG SbA5</strain>
    </source>
</reference>
<name>A0A2N9M859_9BACT</name>
<dbReference type="Proteomes" id="UP000239735">
    <property type="component" value="Unassembled WGS sequence"/>
</dbReference>
<dbReference type="EMBL" id="OKRB01000152">
    <property type="protein sequence ID" value="SPE31659.1"/>
    <property type="molecule type" value="Genomic_DNA"/>
</dbReference>
<accession>A0A2N9M859</accession>
<proteinExistence type="predicted"/>